<dbReference type="Pfam" id="PF07727">
    <property type="entry name" value="RVT_2"/>
    <property type="match status" value="1"/>
</dbReference>
<protein>
    <submittedName>
        <fullName evidence="2">Putative retrotransposon Ty1-copia subclass protein</fullName>
    </submittedName>
</protein>
<feature type="non-terminal residue" evidence="2">
    <location>
        <position position="1"/>
    </location>
</feature>
<dbReference type="AlphaFoldDB" id="A0A6L2KVH4"/>
<organism evidence="2">
    <name type="scientific">Tanacetum cinerariifolium</name>
    <name type="common">Dalmatian daisy</name>
    <name type="synonym">Chrysanthemum cinerariifolium</name>
    <dbReference type="NCBI Taxonomy" id="118510"/>
    <lineage>
        <taxon>Eukaryota</taxon>
        <taxon>Viridiplantae</taxon>
        <taxon>Streptophyta</taxon>
        <taxon>Embryophyta</taxon>
        <taxon>Tracheophyta</taxon>
        <taxon>Spermatophyta</taxon>
        <taxon>Magnoliopsida</taxon>
        <taxon>eudicotyledons</taxon>
        <taxon>Gunneridae</taxon>
        <taxon>Pentapetalae</taxon>
        <taxon>asterids</taxon>
        <taxon>campanulids</taxon>
        <taxon>Asterales</taxon>
        <taxon>Asteraceae</taxon>
        <taxon>Asteroideae</taxon>
        <taxon>Anthemideae</taxon>
        <taxon>Anthemidinae</taxon>
        <taxon>Tanacetum</taxon>
    </lineage>
</organism>
<dbReference type="InterPro" id="IPR013103">
    <property type="entry name" value="RVT_2"/>
</dbReference>
<name>A0A6L2KVH4_TANCI</name>
<accession>A0A6L2KVH4</accession>
<sequence>EHPIEEESLAPIVSQEEDSIPVRKYVRTHKAPDRLCLNVEINPDPLCFNVEVEEYSLGDLYEPANYKAALSDAEFEKWLVAMNAEMQSMYDNKVLRLVVLPPNAKVVKSKWIYKNKADMNGKVHIYKARLVAKGCTQTYGVDYEETFSPIAGIRAIRILIVIAAYYDYEIWQIDLEYAFLNGFLEEEIYIWNNLKVLLILIIPEKYVSFKDSFMDLSKHQEAGIRDLMRKSKELKRMQNDPYASAVGSIMYVVRCTIPDVAFAQNITSQFQQNSELRVNCYCNARFETDRDDTKSQTSVVPSNDYPIKMNCNNCATIIMAKESGIQKGARHFKRKYHYVRECIKTGEIDIVKVHTDDNLEEWVFILLVVSCNLYFSI</sequence>
<reference evidence="2" key="1">
    <citation type="journal article" date="2019" name="Sci. Rep.">
        <title>Draft genome of Tanacetum cinerariifolium, the natural source of mosquito coil.</title>
        <authorList>
            <person name="Yamashiro T."/>
            <person name="Shiraishi A."/>
            <person name="Satake H."/>
            <person name="Nakayama K."/>
        </authorList>
    </citation>
    <scope>NUCLEOTIDE SEQUENCE</scope>
</reference>
<proteinExistence type="predicted"/>
<gene>
    <name evidence="2" type="ORF">Tci_025601</name>
</gene>
<comment type="caution">
    <text evidence="2">The sequence shown here is derived from an EMBL/GenBank/DDBJ whole genome shotgun (WGS) entry which is preliminary data.</text>
</comment>
<evidence type="ECO:0000313" key="2">
    <source>
        <dbReference type="EMBL" id="GEU53623.1"/>
    </source>
</evidence>
<dbReference type="EMBL" id="BKCJ010003202">
    <property type="protein sequence ID" value="GEU53623.1"/>
    <property type="molecule type" value="Genomic_DNA"/>
</dbReference>
<feature type="domain" description="Reverse transcriptase Ty1/copia-type" evidence="1">
    <location>
        <begin position="92"/>
        <end position="191"/>
    </location>
</feature>
<evidence type="ECO:0000259" key="1">
    <source>
        <dbReference type="Pfam" id="PF07727"/>
    </source>
</evidence>